<evidence type="ECO:0000313" key="1">
    <source>
        <dbReference type="Proteomes" id="UP000050640"/>
    </source>
</evidence>
<dbReference type="WBParaSite" id="EEL_0001054801-mRNA-1">
    <property type="protein sequence ID" value="EEL_0001054801-mRNA-1"/>
    <property type="gene ID" value="EEL_0001054801"/>
</dbReference>
<organism evidence="1 2">
    <name type="scientific">Elaeophora elaphi</name>
    <dbReference type="NCBI Taxonomy" id="1147741"/>
    <lineage>
        <taxon>Eukaryota</taxon>
        <taxon>Metazoa</taxon>
        <taxon>Ecdysozoa</taxon>
        <taxon>Nematoda</taxon>
        <taxon>Chromadorea</taxon>
        <taxon>Rhabditida</taxon>
        <taxon>Spirurina</taxon>
        <taxon>Spiruromorpha</taxon>
        <taxon>Filarioidea</taxon>
        <taxon>Onchocercidae</taxon>
        <taxon>Elaeophora</taxon>
    </lineage>
</organism>
<proteinExistence type="predicted"/>
<keyword evidence="1" id="KW-1185">Reference proteome</keyword>
<name>A0A0R3S6X6_9BILA</name>
<protein>
    <submittedName>
        <fullName evidence="2">Transposase</fullName>
    </submittedName>
</protein>
<reference evidence="2" key="1">
    <citation type="submission" date="2017-02" db="UniProtKB">
        <authorList>
            <consortium name="WormBaseParasite"/>
        </authorList>
    </citation>
    <scope>IDENTIFICATION</scope>
</reference>
<dbReference type="AlphaFoldDB" id="A0A0R3S6X6"/>
<evidence type="ECO:0000313" key="2">
    <source>
        <dbReference type="WBParaSite" id="EEL_0001054801-mRNA-1"/>
    </source>
</evidence>
<dbReference type="Proteomes" id="UP000050640">
    <property type="component" value="Unplaced"/>
</dbReference>
<accession>A0A0R3S6X6</accession>
<sequence length="89" mass="10333">MFSQALLVYTAREAERYYWHYLGSTAAGKEGNEINYLRQSRNAMIAKGRRLRKSISDWLVKAILISGRMFRSSFPVLCHYIPVTTILFV</sequence>